<evidence type="ECO:0000313" key="1">
    <source>
        <dbReference type="EMBL" id="TVY01261.1"/>
    </source>
</evidence>
<proteinExistence type="predicted"/>
<gene>
    <name evidence="1" type="ORF">FPZ45_08925</name>
</gene>
<dbReference type="RefSeq" id="WP_144700417.1">
    <property type="nucleotide sequence ID" value="NZ_VNJJ01000004.1"/>
</dbReference>
<dbReference type="Proteomes" id="UP000316330">
    <property type="component" value="Unassembled WGS sequence"/>
</dbReference>
<evidence type="ECO:0000313" key="2">
    <source>
        <dbReference type="Proteomes" id="UP000316330"/>
    </source>
</evidence>
<sequence length="95" mass="10980">MDESIRERKQARLKQFLKMLSKDPGLLNPDERMESSSLSDFMKYADYRPRNEPIDVAELVSLLLKKKGFEAGSEDMMEYIVNGGTVDDFMKGRQL</sequence>
<reference evidence="1 2" key="1">
    <citation type="submission" date="2019-07" db="EMBL/GenBank/DDBJ databases">
        <authorList>
            <person name="Kim J."/>
        </authorList>
    </citation>
    <scope>NUCLEOTIDE SEQUENCE [LARGE SCALE GENOMIC DNA]</scope>
    <source>
        <strain evidence="1 2">G13</strain>
    </source>
</reference>
<protein>
    <submittedName>
        <fullName evidence="1">Uncharacterized protein</fullName>
    </submittedName>
</protein>
<dbReference type="EMBL" id="VNJJ01000004">
    <property type="protein sequence ID" value="TVY01261.1"/>
    <property type="molecule type" value="Genomic_DNA"/>
</dbReference>
<accession>A0A559JN09</accession>
<comment type="caution">
    <text evidence="1">The sequence shown here is derived from an EMBL/GenBank/DDBJ whole genome shotgun (WGS) entry which is preliminary data.</text>
</comment>
<name>A0A559JN09_9BACL</name>
<keyword evidence="2" id="KW-1185">Reference proteome</keyword>
<dbReference type="AlphaFoldDB" id="A0A559JN09"/>
<organism evidence="1 2">
    <name type="scientific">Cohnella terricola</name>
    <dbReference type="NCBI Taxonomy" id="1289167"/>
    <lineage>
        <taxon>Bacteria</taxon>
        <taxon>Bacillati</taxon>
        <taxon>Bacillota</taxon>
        <taxon>Bacilli</taxon>
        <taxon>Bacillales</taxon>
        <taxon>Paenibacillaceae</taxon>
        <taxon>Cohnella</taxon>
    </lineage>
</organism>
<dbReference type="OrthoDB" id="2618490at2"/>